<keyword evidence="1" id="KW-0227">DNA damage</keyword>
<name>A0A368XGH6_9BURK</name>
<evidence type="ECO:0000313" key="3">
    <source>
        <dbReference type="Proteomes" id="UP000252884"/>
    </source>
</evidence>
<evidence type="ECO:0000256" key="1">
    <source>
        <dbReference type="ARBA" id="ARBA00022763"/>
    </source>
</evidence>
<protein>
    <submittedName>
        <fullName evidence="2">Protein ImuB</fullName>
    </submittedName>
</protein>
<dbReference type="SUPFAM" id="SSF56672">
    <property type="entry name" value="DNA/RNA polymerases"/>
    <property type="match status" value="1"/>
</dbReference>
<reference evidence="2 3" key="1">
    <citation type="submission" date="2018-07" db="EMBL/GenBank/DDBJ databases">
        <title>Genomic Encyclopedia of Type Strains, Phase IV (KMG-IV): sequencing the most valuable type-strain genomes for metagenomic binning, comparative biology and taxonomic classification.</title>
        <authorList>
            <person name="Goeker M."/>
        </authorList>
    </citation>
    <scope>NUCLEOTIDE SEQUENCE [LARGE SCALE GENOMIC DNA]</scope>
    <source>
        <strain evidence="2 3">DSM 21634</strain>
    </source>
</reference>
<dbReference type="GO" id="GO:0006281">
    <property type="term" value="P:DNA repair"/>
    <property type="evidence" value="ECO:0007669"/>
    <property type="project" value="TreeGrafter"/>
</dbReference>
<evidence type="ECO:0000313" key="2">
    <source>
        <dbReference type="EMBL" id="RCW65114.1"/>
    </source>
</evidence>
<dbReference type="Proteomes" id="UP000252884">
    <property type="component" value="Unassembled WGS sequence"/>
</dbReference>
<sequence length="444" mass="49474">MLWTALLLPPGPDATPPTDDQLRGLAIWALHLSPRTAIAEDAVVMEVEASARLFGGKRALRDRVVLEAADLGVQAIAWSSTSLAALAFARAGRENGIRGALTALLDPLPMDTLSAVRPHRTTLSQLGCRTPGDVRALPRGGLSRRFDKQLLVALDQAYGLRPEVHVWVELPEAFKVRHELMARVEAAPALLFAARRLLFAARRLLLQMCAWLAARHAGITAFTLRWMHDAMRPRGADPGGELTIRTAAPMRDVEHLCRLLAEHLAKTTLQAPAGDLELEALDVQPLEEASKSLLPDTSRQGESLTLTLERIAARLGPEKVRRPVVREDHRVEWAQHWQQAPQPLPKRGTRRNRFPQPTFLLPEPLRLAMDGHLPMYQGTLQLLTGPHRIEGGWWHRVQVGEAQCTRNVARDYWVARSPHAGVLWVYLERLAKDQTAWYLHGAFA</sequence>
<dbReference type="PANTHER" id="PTHR35369:SF2">
    <property type="entry name" value="BLR3025 PROTEIN"/>
    <property type="match status" value="1"/>
</dbReference>
<dbReference type="InterPro" id="IPR050356">
    <property type="entry name" value="SulA_CellDiv_inhibitor"/>
</dbReference>
<dbReference type="EMBL" id="QPJK01000013">
    <property type="protein sequence ID" value="RCW65114.1"/>
    <property type="molecule type" value="Genomic_DNA"/>
</dbReference>
<accession>A0A368XGH6</accession>
<dbReference type="InterPro" id="IPR043502">
    <property type="entry name" value="DNA/RNA_pol_sf"/>
</dbReference>
<proteinExistence type="predicted"/>
<keyword evidence="3" id="KW-1185">Reference proteome</keyword>
<dbReference type="PANTHER" id="PTHR35369">
    <property type="entry name" value="BLR3025 PROTEIN-RELATED"/>
    <property type="match status" value="1"/>
</dbReference>
<gene>
    <name evidence="2" type="ORF">DES41_11338</name>
</gene>
<dbReference type="RefSeq" id="WP_211333134.1">
    <property type="nucleotide sequence ID" value="NZ_QPJK01000013.1"/>
</dbReference>
<organism evidence="2 3">
    <name type="scientific">Pseudorhodoferax soli</name>
    <dbReference type="NCBI Taxonomy" id="545864"/>
    <lineage>
        <taxon>Bacteria</taxon>
        <taxon>Pseudomonadati</taxon>
        <taxon>Pseudomonadota</taxon>
        <taxon>Betaproteobacteria</taxon>
        <taxon>Burkholderiales</taxon>
        <taxon>Comamonadaceae</taxon>
    </lineage>
</organism>
<comment type="caution">
    <text evidence="2">The sequence shown here is derived from an EMBL/GenBank/DDBJ whole genome shotgun (WGS) entry which is preliminary data.</text>
</comment>
<dbReference type="CDD" id="cd03468">
    <property type="entry name" value="PolY_like"/>
    <property type="match status" value="1"/>
</dbReference>
<dbReference type="AlphaFoldDB" id="A0A368XGH6"/>